<feature type="domain" description="Flagellar basal-body/hook protein C-terminal" evidence="5">
    <location>
        <begin position="84"/>
        <end position="127"/>
    </location>
</feature>
<sequence length="130" mass="13655">MSSIIGSALAGMQASTRKVSVSASNIANSQTVGTPGGTGDQAAYKAINAVQVTGPNGGPETRITPRDPATSLTYSPDHPRASEQGYVESPNVNVAEELVNSKIAQNTYEANIRTLHAWDQMQQALLDIKT</sequence>
<gene>
    <name evidence="6" type="primary">flgC</name>
    <name evidence="6" type="ORF">GCM10007924_25640</name>
</gene>
<evidence type="ECO:0000313" key="7">
    <source>
        <dbReference type="Proteomes" id="UP001161409"/>
    </source>
</evidence>
<evidence type="ECO:0000256" key="4">
    <source>
        <dbReference type="SAM" id="MobiDB-lite"/>
    </source>
</evidence>
<dbReference type="Pfam" id="PF06429">
    <property type="entry name" value="Flg_bbr_C"/>
    <property type="match status" value="1"/>
</dbReference>
<feature type="region of interest" description="Disordered" evidence="4">
    <location>
        <begin position="51"/>
        <end position="87"/>
    </location>
</feature>
<keyword evidence="6" id="KW-0282">Flagellum</keyword>
<evidence type="ECO:0000313" key="6">
    <source>
        <dbReference type="EMBL" id="GLQ07343.1"/>
    </source>
</evidence>
<dbReference type="Proteomes" id="UP001161409">
    <property type="component" value="Unassembled WGS sequence"/>
</dbReference>
<dbReference type="InterPro" id="IPR010930">
    <property type="entry name" value="Flg_bb/hook_C_dom"/>
</dbReference>
<dbReference type="PANTHER" id="PTHR30435">
    <property type="entry name" value="FLAGELLAR PROTEIN"/>
    <property type="match status" value="1"/>
</dbReference>
<reference evidence="6" key="2">
    <citation type="submission" date="2023-01" db="EMBL/GenBank/DDBJ databases">
        <title>Draft genome sequence of Sneathiella chinensis strain NBRC 103408.</title>
        <authorList>
            <person name="Sun Q."/>
            <person name="Mori K."/>
        </authorList>
    </citation>
    <scope>NUCLEOTIDE SEQUENCE</scope>
    <source>
        <strain evidence="6">NBRC 103408</strain>
    </source>
</reference>
<comment type="caution">
    <text evidence="6">The sequence shown here is derived from an EMBL/GenBank/DDBJ whole genome shotgun (WGS) entry which is preliminary data.</text>
</comment>
<comment type="similarity">
    <text evidence="2">Belongs to the flagella basal body rod proteins family.</text>
</comment>
<dbReference type="RefSeq" id="WP_169561422.1">
    <property type="nucleotide sequence ID" value="NZ_BSNF01000008.1"/>
</dbReference>
<comment type="subcellular location">
    <subcellularLocation>
        <location evidence="1">Bacterial flagellum basal body</location>
    </subcellularLocation>
</comment>
<dbReference type="EMBL" id="BSNF01000008">
    <property type="protein sequence ID" value="GLQ07343.1"/>
    <property type="molecule type" value="Genomic_DNA"/>
</dbReference>
<organism evidence="6 7">
    <name type="scientific">Sneathiella chinensis</name>
    <dbReference type="NCBI Taxonomy" id="349750"/>
    <lineage>
        <taxon>Bacteria</taxon>
        <taxon>Pseudomonadati</taxon>
        <taxon>Pseudomonadota</taxon>
        <taxon>Alphaproteobacteria</taxon>
        <taxon>Sneathiellales</taxon>
        <taxon>Sneathiellaceae</taxon>
        <taxon>Sneathiella</taxon>
    </lineage>
</organism>
<evidence type="ECO:0000259" key="5">
    <source>
        <dbReference type="Pfam" id="PF06429"/>
    </source>
</evidence>
<keyword evidence="6" id="KW-0966">Cell projection</keyword>
<accession>A0ABQ5U630</accession>
<keyword evidence="3" id="KW-0975">Bacterial flagellum</keyword>
<name>A0ABQ5U630_9PROT</name>
<evidence type="ECO:0000256" key="3">
    <source>
        <dbReference type="ARBA" id="ARBA00023143"/>
    </source>
</evidence>
<dbReference type="PANTHER" id="PTHR30435:SF19">
    <property type="entry name" value="FLAGELLAR BASAL-BODY ROD PROTEIN FLGG"/>
    <property type="match status" value="1"/>
</dbReference>
<keyword evidence="6" id="KW-0969">Cilium</keyword>
<evidence type="ECO:0000256" key="1">
    <source>
        <dbReference type="ARBA" id="ARBA00004117"/>
    </source>
</evidence>
<evidence type="ECO:0000256" key="2">
    <source>
        <dbReference type="ARBA" id="ARBA00009677"/>
    </source>
</evidence>
<keyword evidence="7" id="KW-1185">Reference proteome</keyword>
<protein>
    <submittedName>
        <fullName evidence="6">Flagellar basal-body rod protein FlgC</fullName>
    </submittedName>
</protein>
<reference evidence="6" key="1">
    <citation type="journal article" date="2014" name="Int. J. Syst. Evol. Microbiol.">
        <title>Complete genome of a new Firmicutes species belonging to the dominant human colonic microbiota ('Ruminococcus bicirculans') reveals two chromosomes and a selective capacity to utilize plant glucans.</title>
        <authorList>
            <consortium name="NISC Comparative Sequencing Program"/>
            <person name="Wegmann U."/>
            <person name="Louis P."/>
            <person name="Goesmann A."/>
            <person name="Henrissat B."/>
            <person name="Duncan S.H."/>
            <person name="Flint H.J."/>
        </authorList>
    </citation>
    <scope>NUCLEOTIDE SEQUENCE</scope>
    <source>
        <strain evidence="6">NBRC 103408</strain>
    </source>
</reference>
<proteinExistence type="inferred from homology"/>